<evidence type="ECO:0000256" key="1">
    <source>
        <dbReference type="ARBA" id="ARBA00022603"/>
    </source>
</evidence>
<dbReference type="CDD" id="cd02440">
    <property type="entry name" value="AdoMet_MTases"/>
    <property type="match status" value="1"/>
</dbReference>
<dbReference type="Pfam" id="PF03602">
    <property type="entry name" value="Cons_hypoth95"/>
    <property type="match status" value="1"/>
</dbReference>
<gene>
    <name evidence="3" type="ORF">AV541_06145</name>
</gene>
<dbReference type="Gene3D" id="3.40.50.150">
    <property type="entry name" value="Vaccinia Virus protein VP39"/>
    <property type="match status" value="1"/>
</dbReference>
<dbReference type="PIRSF" id="PIRSF004553">
    <property type="entry name" value="CHP00095"/>
    <property type="match status" value="1"/>
</dbReference>
<dbReference type="Proteomes" id="UP000061630">
    <property type="component" value="Chromosome"/>
</dbReference>
<dbReference type="InterPro" id="IPR004398">
    <property type="entry name" value="RNA_MeTrfase_RsmD"/>
</dbReference>
<accession>A0A109QIJ8</accession>
<dbReference type="PANTHER" id="PTHR43542:SF1">
    <property type="entry name" value="METHYLTRANSFERASE"/>
    <property type="match status" value="1"/>
</dbReference>
<dbReference type="GO" id="GO:0031167">
    <property type="term" value="P:rRNA methylation"/>
    <property type="evidence" value="ECO:0007669"/>
    <property type="project" value="InterPro"/>
</dbReference>
<keyword evidence="2 3" id="KW-0808">Transferase</keyword>
<dbReference type="KEGG" id="tpar:AV541_06145"/>
<organism evidence="3 4">
    <name type="scientific">Thermus parvatiensis</name>
    <dbReference type="NCBI Taxonomy" id="456163"/>
    <lineage>
        <taxon>Bacteria</taxon>
        <taxon>Thermotogati</taxon>
        <taxon>Deinococcota</taxon>
        <taxon>Deinococci</taxon>
        <taxon>Thermales</taxon>
        <taxon>Thermaceae</taxon>
        <taxon>Thermus</taxon>
    </lineage>
</organism>
<dbReference type="AlphaFoldDB" id="A0A109QIJ8"/>
<name>A0A109QIJ8_9DEIN</name>
<dbReference type="EMBL" id="CP014141">
    <property type="protein sequence ID" value="AMA75679.1"/>
    <property type="molecule type" value="Genomic_DNA"/>
</dbReference>
<dbReference type="GO" id="GO:0008168">
    <property type="term" value="F:methyltransferase activity"/>
    <property type="evidence" value="ECO:0007669"/>
    <property type="project" value="UniProtKB-KW"/>
</dbReference>
<sequence>MGFAKPPWGGKLKGVVRILGGKARGVALKVPASARPSPVRLRKALFDYLRLRYPRRGRFLDLFAGSGAVGLEAASEGWEAVLVEKDPEAVRLLKENVRRTGLGARVVALPVEVFLPEAKARGERFTVAFMAPPYAMDLAALFGELLASGLVEAGGLYVLQHPKDLYLPLGERRVYGENALTLVEV</sequence>
<proteinExistence type="predicted"/>
<evidence type="ECO:0000313" key="3">
    <source>
        <dbReference type="EMBL" id="AMA75679.1"/>
    </source>
</evidence>
<dbReference type="SUPFAM" id="SSF53335">
    <property type="entry name" value="S-adenosyl-L-methionine-dependent methyltransferases"/>
    <property type="match status" value="1"/>
</dbReference>
<evidence type="ECO:0000313" key="4">
    <source>
        <dbReference type="Proteomes" id="UP000061630"/>
    </source>
</evidence>
<keyword evidence="1 3" id="KW-0489">Methyltransferase</keyword>
<evidence type="ECO:0000256" key="2">
    <source>
        <dbReference type="ARBA" id="ARBA00022679"/>
    </source>
</evidence>
<protein>
    <submittedName>
        <fullName evidence="3">Methyltransferase</fullName>
    </submittedName>
</protein>
<dbReference type="PANTHER" id="PTHR43542">
    <property type="entry name" value="METHYLTRANSFERASE"/>
    <property type="match status" value="1"/>
</dbReference>
<dbReference type="InterPro" id="IPR029063">
    <property type="entry name" value="SAM-dependent_MTases_sf"/>
</dbReference>
<reference evidence="3 4" key="1">
    <citation type="submission" date="2016-01" db="EMBL/GenBank/DDBJ databases">
        <title>Genome sequence of Thermus parvatiensis, a thermophile isolated from a hot water spring.</title>
        <authorList>
            <person name="Tripathi C."/>
            <person name="Lal R."/>
        </authorList>
    </citation>
    <scope>NUCLEOTIDE SEQUENCE [LARGE SCALE GENOMIC DNA]</scope>
    <source>
        <strain evidence="3 4">RL</strain>
    </source>
</reference>